<dbReference type="RefSeq" id="WP_163476077.1">
    <property type="nucleotide sequence ID" value="NZ_JAAGWE010000012.1"/>
</dbReference>
<evidence type="ECO:0000313" key="3">
    <source>
        <dbReference type="Proteomes" id="UP000471126"/>
    </source>
</evidence>
<protein>
    <submittedName>
        <fullName evidence="2">Uncharacterized protein</fullName>
    </submittedName>
</protein>
<evidence type="ECO:0000313" key="2">
    <source>
        <dbReference type="EMBL" id="NEM05921.1"/>
    </source>
</evidence>
<feature type="transmembrane region" description="Helical" evidence="1">
    <location>
        <begin position="27"/>
        <end position="44"/>
    </location>
</feature>
<keyword evidence="1" id="KW-0812">Transmembrane</keyword>
<keyword evidence="1" id="KW-0472">Membrane</keyword>
<dbReference type="EMBL" id="JAAGWE010000012">
    <property type="protein sequence ID" value="NEM05921.1"/>
    <property type="molecule type" value="Genomic_DNA"/>
</dbReference>
<gene>
    <name evidence="2" type="ORF">GCU54_07785</name>
</gene>
<feature type="transmembrane region" description="Helical" evidence="1">
    <location>
        <begin position="98"/>
        <end position="118"/>
    </location>
</feature>
<proteinExistence type="predicted"/>
<comment type="caution">
    <text evidence="2">The sequence shown here is derived from an EMBL/GenBank/DDBJ whole genome shotgun (WGS) entry which is preliminary data.</text>
</comment>
<name>A0A6P0GFB5_9ACTN</name>
<accession>A0A6P0GFB5</accession>
<reference evidence="2 3" key="1">
    <citation type="submission" date="2019-12" db="EMBL/GenBank/DDBJ databases">
        <title>WGS of CPCC 203550 I12A-02606.</title>
        <authorList>
            <person name="Jiang Z."/>
        </authorList>
    </citation>
    <scope>NUCLEOTIDE SEQUENCE [LARGE SCALE GENOMIC DNA]</scope>
    <source>
        <strain evidence="2 3">I12A-02606</strain>
    </source>
</reference>
<organism evidence="2 3">
    <name type="scientific">Geodermatophilus normandii</name>
    <dbReference type="NCBI Taxonomy" id="1137989"/>
    <lineage>
        <taxon>Bacteria</taxon>
        <taxon>Bacillati</taxon>
        <taxon>Actinomycetota</taxon>
        <taxon>Actinomycetes</taxon>
        <taxon>Geodermatophilales</taxon>
        <taxon>Geodermatophilaceae</taxon>
        <taxon>Geodermatophilus</taxon>
    </lineage>
</organism>
<dbReference type="Proteomes" id="UP000471126">
    <property type="component" value="Unassembled WGS sequence"/>
</dbReference>
<sequence length="132" mass="13918">MVGVVGTLAVVVGLTLATGIHWFYPRTITTVAIIAVVVVATLIGRRLLPAAWRPSGVLPVVLASVAAYVFLRISVSAHWTEFVDHDVLEPFEGEVDDFPTWLFAGLGGAGLLAVVALVNRWAGRRLGDGAGS</sequence>
<evidence type="ECO:0000256" key="1">
    <source>
        <dbReference type="SAM" id="Phobius"/>
    </source>
</evidence>
<dbReference type="AlphaFoldDB" id="A0A6P0GFB5"/>
<feature type="transmembrane region" description="Helical" evidence="1">
    <location>
        <begin position="56"/>
        <end position="78"/>
    </location>
</feature>
<keyword evidence="1" id="KW-1133">Transmembrane helix</keyword>